<dbReference type="InterPro" id="IPR036866">
    <property type="entry name" value="RibonucZ/Hydroxyglut_hydro"/>
</dbReference>
<proteinExistence type="predicted"/>
<dbReference type="AlphaFoldDB" id="A0AAX4JP24"/>
<keyword evidence="4" id="KW-1185">Reference proteome</keyword>
<feature type="compositionally biased region" description="Basic and acidic residues" evidence="1">
    <location>
        <begin position="219"/>
        <end position="229"/>
    </location>
</feature>
<dbReference type="InterPro" id="IPR001279">
    <property type="entry name" value="Metallo-B-lactamas"/>
</dbReference>
<evidence type="ECO:0000256" key="1">
    <source>
        <dbReference type="SAM" id="MobiDB-lite"/>
    </source>
</evidence>
<evidence type="ECO:0000259" key="2">
    <source>
        <dbReference type="Pfam" id="PF12706"/>
    </source>
</evidence>
<dbReference type="GO" id="GO:0070291">
    <property type="term" value="P:N-acylethanolamine metabolic process"/>
    <property type="evidence" value="ECO:0007669"/>
    <property type="project" value="TreeGrafter"/>
</dbReference>
<organism evidence="3 4">
    <name type="scientific">Kwoniella dendrophila CBS 6074</name>
    <dbReference type="NCBI Taxonomy" id="1295534"/>
    <lineage>
        <taxon>Eukaryota</taxon>
        <taxon>Fungi</taxon>
        <taxon>Dikarya</taxon>
        <taxon>Basidiomycota</taxon>
        <taxon>Agaricomycotina</taxon>
        <taxon>Tremellomycetes</taxon>
        <taxon>Tremellales</taxon>
        <taxon>Cryptococcaceae</taxon>
        <taxon>Kwoniella</taxon>
    </lineage>
</organism>
<feature type="compositionally biased region" description="Polar residues" evidence="1">
    <location>
        <begin position="233"/>
        <end position="254"/>
    </location>
</feature>
<dbReference type="GO" id="GO:0070290">
    <property type="term" value="F:N-acylphosphatidylethanolamine-specific phospholipase D activity"/>
    <property type="evidence" value="ECO:0007669"/>
    <property type="project" value="TreeGrafter"/>
</dbReference>
<feature type="compositionally biased region" description="Low complexity" evidence="1">
    <location>
        <begin position="255"/>
        <end position="267"/>
    </location>
</feature>
<feature type="region of interest" description="Disordered" evidence="1">
    <location>
        <begin position="207"/>
        <end position="268"/>
    </location>
</feature>
<name>A0AAX4JP24_9TREE</name>
<dbReference type="GeneID" id="91092689"/>
<gene>
    <name evidence="3" type="ORF">L201_002017</name>
</gene>
<dbReference type="PANTHER" id="PTHR15032:SF4">
    <property type="entry name" value="N-ACYL-PHOSPHATIDYLETHANOLAMINE-HYDROLYZING PHOSPHOLIPASE D"/>
    <property type="match status" value="1"/>
</dbReference>
<dbReference type="GO" id="GO:0070292">
    <property type="term" value="P:N-acylphosphatidylethanolamine metabolic process"/>
    <property type="evidence" value="ECO:0007669"/>
    <property type="project" value="TreeGrafter"/>
</dbReference>
<dbReference type="SUPFAM" id="SSF56281">
    <property type="entry name" value="Metallo-hydrolase/oxidoreductase"/>
    <property type="match status" value="1"/>
</dbReference>
<evidence type="ECO:0000313" key="4">
    <source>
        <dbReference type="Proteomes" id="UP001355207"/>
    </source>
</evidence>
<dbReference type="GO" id="GO:0005737">
    <property type="term" value="C:cytoplasm"/>
    <property type="evidence" value="ECO:0007669"/>
    <property type="project" value="TreeGrafter"/>
</dbReference>
<feature type="domain" description="Metallo-beta-lactamase" evidence="2">
    <location>
        <begin position="91"/>
        <end position="185"/>
    </location>
</feature>
<reference evidence="3 4" key="1">
    <citation type="submission" date="2024-01" db="EMBL/GenBank/DDBJ databases">
        <title>Comparative genomics of Cryptococcus and Kwoniella reveals pathogenesis evolution and contrasting modes of karyotype evolution via chromosome fusion or intercentromeric recombination.</title>
        <authorList>
            <person name="Coelho M.A."/>
            <person name="David-Palma M."/>
            <person name="Shea T."/>
            <person name="Bowers K."/>
            <person name="McGinley-Smith S."/>
            <person name="Mohammad A.W."/>
            <person name="Gnirke A."/>
            <person name="Yurkov A.M."/>
            <person name="Nowrousian M."/>
            <person name="Sun S."/>
            <person name="Cuomo C.A."/>
            <person name="Heitman J."/>
        </authorList>
    </citation>
    <scope>NUCLEOTIDE SEQUENCE [LARGE SCALE GENOMIC DNA]</scope>
    <source>
        <strain evidence="3 4">CBS 6074</strain>
    </source>
</reference>
<protein>
    <recommendedName>
        <fullName evidence="2">Metallo-beta-lactamase domain-containing protein</fullName>
    </recommendedName>
</protein>
<dbReference type="Proteomes" id="UP001355207">
    <property type="component" value="Chromosome 2"/>
</dbReference>
<dbReference type="PANTHER" id="PTHR15032">
    <property type="entry name" value="N-ACYL-PHOSPHATIDYLETHANOLAMINE-HYDROLYZING PHOSPHOLIPASE D"/>
    <property type="match status" value="1"/>
</dbReference>
<accession>A0AAX4JP24</accession>
<dbReference type="RefSeq" id="XP_066073894.1">
    <property type="nucleotide sequence ID" value="XM_066217797.1"/>
</dbReference>
<evidence type="ECO:0000313" key="3">
    <source>
        <dbReference type="EMBL" id="WWC87131.1"/>
    </source>
</evidence>
<dbReference type="EMBL" id="CP144099">
    <property type="protein sequence ID" value="WWC87131.1"/>
    <property type="molecule type" value="Genomic_DNA"/>
</dbReference>
<dbReference type="Gene3D" id="3.60.15.10">
    <property type="entry name" value="Ribonuclease Z/Hydroxyacylglutathione hydrolase-like"/>
    <property type="match status" value="2"/>
</dbReference>
<feature type="domain" description="Metallo-beta-lactamase" evidence="2">
    <location>
        <begin position="267"/>
        <end position="398"/>
    </location>
</feature>
<dbReference type="Pfam" id="PF12706">
    <property type="entry name" value="Lactamase_B_2"/>
    <property type="match status" value="2"/>
</dbReference>
<sequence length="477" mass="53616">MPRQYSNPWKSYQKLTPSEILSSLSLNLHFKTSPKVEERIPIVQNAITELPLNPPEKDDGPKLIWLGHASIYLLLPHMTNDGTNKMEWIGILFDPVFSKRCSPIKSIGPKRRTEIPCNVKDLPKVDFVFISHDHYDHLDKDTIKDIEKYHPNAKYCVPNGLKSILIKFGVLSYKITELGWWRESVIPLSQVSHTSSKPDLLPKIETVNPLDIGSSSPTKAEDSHPKNDVENDTPFSPSSFKTALSQTESENTMVPSPEAPTSRSSSSNGLKIVCCPSQHNSGRNLFGKNKTLWCTWWIELELPNGKIWKCFFGGDTGYKSVQGGPTCPIFRELKDRLGSPDLALLPIAHGSVLPYLQSLLPFITFNSERLTSAIHCSPFDAMTIHHELEAKISLPIHWATWTTESGAKQMARDLRKAWEGDTASLKWYDRFDDEHRATKIPQAYTGFLINDIGSSIQFEVESGIETPVVVITAEDKP</sequence>